<dbReference type="SUPFAM" id="SSF57903">
    <property type="entry name" value="FYVE/PHD zinc finger"/>
    <property type="match status" value="1"/>
</dbReference>
<dbReference type="GO" id="GO:0008270">
    <property type="term" value="F:zinc ion binding"/>
    <property type="evidence" value="ECO:0007669"/>
    <property type="project" value="UniProtKB-KW"/>
</dbReference>
<dbReference type="InterPro" id="IPR011011">
    <property type="entry name" value="Znf_FYVE_PHD"/>
</dbReference>
<evidence type="ECO:0000256" key="2">
    <source>
        <dbReference type="ARBA" id="ARBA00022771"/>
    </source>
</evidence>
<dbReference type="PROSITE" id="PS50016">
    <property type="entry name" value="ZF_PHD_2"/>
    <property type="match status" value="1"/>
</dbReference>
<dbReference type="CDD" id="cd15523">
    <property type="entry name" value="PHD_PHF21A"/>
    <property type="match status" value="1"/>
</dbReference>
<dbReference type="Pfam" id="PF00628">
    <property type="entry name" value="PHD"/>
    <property type="match status" value="1"/>
</dbReference>
<dbReference type="InterPro" id="IPR019787">
    <property type="entry name" value="Znf_PHD-finger"/>
</dbReference>
<dbReference type="PROSITE" id="PS01359">
    <property type="entry name" value="ZF_PHD_1"/>
    <property type="match status" value="1"/>
</dbReference>
<evidence type="ECO:0000313" key="6">
    <source>
        <dbReference type="EMBL" id="CEK99365.1"/>
    </source>
</evidence>
<dbReference type="InterPro" id="IPR013083">
    <property type="entry name" value="Znf_RING/FYVE/PHD"/>
</dbReference>
<organism evidence="6">
    <name type="scientific">Arion vulgaris</name>
    <dbReference type="NCBI Taxonomy" id="1028688"/>
    <lineage>
        <taxon>Eukaryota</taxon>
        <taxon>Metazoa</taxon>
        <taxon>Spiralia</taxon>
        <taxon>Lophotrochozoa</taxon>
        <taxon>Mollusca</taxon>
        <taxon>Gastropoda</taxon>
        <taxon>Heterobranchia</taxon>
        <taxon>Euthyneura</taxon>
        <taxon>Panpulmonata</taxon>
        <taxon>Eupulmonata</taxon>
        <taxon>Stylommatophora</taxon>
        <taxon>Helicina</taxon>
        <taxon>Arionoidea</taxon>
        <taxon>Arionidae</taxon>
        <taxon>Arion</taxon>
    </lineage>
</organism>
<evidence type="ECO:0000256" key="4">
    <source>
        <dbReference type="PROSITE-ProRule" id="PRU00146"/>
    </source>
</evidence>
<sequence length="92" mass="10276">DNHDDYCAACGKGGQLLMCETCRLVYHLDCLNPPLTEAPKYAWSCPKCLISGKGIAHLNSEALAKVHSYIVKKTAKEDERKKVQRKGREINT</sequence>
<evidence type="ECO:0000256" key="3">
    <source>
        <dbReference type="ARBA" id="ARBA00022833"/>
    </source>
</evidence>
<dbReference type="SMART" id="SM00249">
    <property type="entry name" value="PHD"/>
    <property type="match status" value="1"/>
</dbReference>
<protein>
    <recommendedName>
        <fullName evidence="5">PHD-type domain-containing protein</fullName>
    </recommendedName>
</protein>
<dbReference type="EMBL" id="HACG01052494">
    <property type="protein sequence ID" value="CEK99365.1"/>
    <property type="molecule type" value="Transcribed_RNA"/>
</dbReference>
<dbReference type="AlphaFoldDB" id="A0A0B7C4I4"/>
<dbReference type="PANTHER" id="PTHR24102:SF28">
    <property type="entry name" value="PHD-TYPE DOMAIN-CONTAINING PROTEIN"/>
    <property type="match status" value="1"/>
</dbReference>
<feature type="domain" description="PHD-type" evidence="5">
    <location>
        <begin position="4"/>
        <end position="51"/>
    </location>
</feature>
<evidence type="ECO:0000256" key="1">
    <source>
        <dbReference type="ARBA" id="ARBA00022723"/>
    </source>
</evidence>
<feature type="non-terminal residue" evidence="6">
    <location>
        <position position="92"/>
    </location>
</feature>
<proteinExistence type="predicted"/>
<evidence type="ECO:0000259" key="5">
    <source>
        <dbReference type="PROSITE" id="PS50016"/>
    </source>
</evidence>
<gene>
    <name evidence="6" type="primary">ORF221103</name>
</gene>
<accession>A0A0B7C4I4</accession>
<dbReference type="PANTHER" id="PTHR24102">
    <property type="entry name" value="PHD FINGER PROTEIN"/>
    <property type="match status" value="1"/>
</dbReference>
<keyword evidence="3" id="KW-0862">Zinc</keyword>
<keyword evidence="2 4" id="KW-0863">Zinc-finger</keyword>
<dbReference type="Gene3D" id="3.30.40.10">
    <property type="entry name" value="Zinc/RING finger domain, C3HC4 (zinc finger)"/>
    <property type="match status" value="1"/>
</dbReference>
<reference evidence="6" key="1">
    <citation type="submission" date="2014-12" db="EMBL/GenBank/DDBJ databases">
        <title>Insight into the proteome of Arion vulgaris.</title>
        <authorList>
            <person name="Aradska J."/>
            <person name="Bulat T."/>
            <person name="Smidak R."/>
            <person name="Sarate P."/>
            <person name="Gangsoo J."/>
            <person name="Sialana F."/>
            <person name="Bilban M."/>
            <person name="Lubec G."/>
        </authorList>
    </citation>
    <scope>NUCLEOTIDE SEQUENCE</scope>
    <source>
        <tissue evidence="6">Skin</tissue>
    </source>
</reference>
<dbReference type="InterPro" id="IPR001965">
    <property type="entry name" value="Znf_PHD"/>
</dbReference>
<dbReference type="InterPro" id="IPR019786">
    <property type="entry name" value="Zinc_finger_PHD-type_CS"/>
</dbReference>
<keyword evidence="1" id="KW-0479">Metal-binding</keyword>
<name>A0A0B7C4I4_9EUPU</name>
<feature type="non-terminal residue" evidence="6">
    <location>
        <position position="1"/>
    </location>
</feature>